<keyword evidence="1" id="KW-0472">Membrane</keyword>
<name>A0A432Z2S3_9GAMM</name>
<feature type="transmembrane region" description="Helical" evidence="1">
    <location>
        <begin position="114"/>
        <end position="142"/>
    </location>
</feature>
<sequence>MKANYGFGLAAIVLAILFPIYWLAPLTMGLDNAVTAMRDEFMTLDGWDALFAIIGVLEIAVYLGLRRYFRDQINGSFPANMLLVMAILVGLFHCTLFIDISVYLGLSLPSGDSFIFMMIAVLVVLLGLYTFALLALSIAMLVKFDEISVVLKTFTIGAMIAAMFQLSIVFAMVNIVLFPGLMLLLAIHFFRGDSAVEVV</sequence>
<reference evidence="3" key="1">
    <citation type="journal article" date="2018" name="Front. Microbiol.">
        <title>Genome-Based Analysis Reveals the Taxonomy and Diversity of the Family Idiomarinaceae.</title>
        <authorList>
            <person name="Liu Y."/>
            <person name="Lai Q."/>
            <person name="Shao Z."/>
        </authorList>
    </citation>
    <scope>NUCLEOTIDE SEQUENCE [LARGE SCALE GENOMIC DNA]</scope>
    <source>
        <strain evidence="3">c121</strain>
    </source>
</reference>
<feature type="transmembrane region" description="Helical" evidence="1">
    <location>
        <begin position="7"/>
        <end position="24"/>
    </location>
</feature>
<evidence type="ECO:0000256" key="1">
    <source>
        <dbReference type="SAM" id="Phobius"/>
    </source>
</evidence>
<accession>A0A432Z2S3</accession>
<keyword evidence="1" id="KW-1133">Transmembrane helix</keyword>
<feature type="transmembrane region" description="Helical" evidence="1">
    <location>
        <begin position="44"/>
        <end position="65"/>
    </location>
</feature>
<evidence type="ECO:0000313" key="3">
    <source>
        <dbReference type="Proteomes" id="UP000287022"/>
    </source>
</evidence>
<comment type="caution">
    <text evidence="2">The sequence shown here is derived from an EMBL/GenBank/DDBJ whole genome shotgun (WGS) entry which is preliminary data.</text>
</comment>
<dbReference type="STRING" id="1122124.GCA_000423165_01860"/>
<dbReference type="Proteomes" id="UP000287022">
    <property type="component" value="Unassembled WGS sequence"/>
</dbReference>
<feature type="transmembrane region" description="Helical" evidence="1">
    <location>
        <begin position="154"/>
        <end position="187"/>
    </location>
</feature>
<dbReference type="EMBL" id="PIQE01000003">
    <property type="protein sequence ID" value="RUO72181.1"/>
    <property type="molecule type" value="Genomic_DNA"/>
</dbReference>
<protein>
    <recommendedName>
        <fullName evidence="4">DUF4386 domain-containing protein</fullName>
    </recommendedName>
</protein>
<gene>
    <name evidence="2" type="ORF">CWI80_10305</name>
</gene>
<keyword evidence="3" id="KW-1185">Reference proteome</keyword>
<organism evidence="2 3">
    <name type="scientific">Pseudidiomarina sediminum</name>
    <dbReference type="NCBI Taxonomy" id="431675"/>
    <lineage>
        <taxon>Bacteria</taxon>
        <taxon>Pseudomonadati</taxon>
        <taxon>Pseudomonadota</taxon>
        <taxon>Gammaproteobacteria</taxon>
        <taxon>Alteromonadales</taxon>
        <taxon>Idiomarinaceae</taxon>
        <taxon>Pseudidiomarina</taxon>
    </lineage>
</organism>
<keyword evidence="1" id="KW-0812">Transmembrane</keyword>
<evidence type="ECO:0008006" key="4">
    <source>
        <dbReference type="Google" id="ProtNLM"/>
    </source>
</evidence>
<proteinExistence type="predicted"/>
<dbReference type="RefSeq" id="WP_026860595.1">
    <property type="nucleotide sequence ID" value="NZ_PIQE01000003.1"/>
</dbReference>
<dbReference type="AlphaFoldDB" id="A0A432Z2S3"/>
<evidence type="ECO:0000313" key="2">
    <source>
        <dbReference type="EMBL" id="RUO72181.1"/>
    </source>
</evidence>
<feature type="transmembrane region" description="Helical" evidence="1">
    <location>
        <begin position="77"/>
        <end position="102"/>
    </location>
</feature>